<comment type="similarity">
    <text evidence="2">Belongs to the TacA antitoxin family.</text>
</comment>
<dbReference type="PANTHER" id="PTHR35401:SF2">
    <property type="entry name" value="ABC-TYPE TRANSPORT SYSTEM"/>
    <property type="match status" value="1"/>
</dbReference>
<dbReference type="RefSeq" id="WP_316025304.1">
    <property type="nucleotide sequence ID" value="NZ_JAWDIO010000002.1"/>
</dbReference>
<evidence type="ECO:0000313" key="4">
    <source>
        <dbReference type="Proteomes" id="UP001247805"/>
    </source>
</evidence>
<reference evidence="3 4" key="1">
    <citation type="submission" date="2023-10" db="EMBL/GenBank/DDBJ databases">
        <title>Glaciecola aquimarina strain GGW-M5 nov., isolated from a coastal seawater.</title>
        <authorList>
            <person name="Bayburt H."/>
            <person name="Kim J.M."/>
            <person name="Choi B.J."/>
            <person name="Jeon C.O."/>
        </authorList>
    </citation>
    <scope>NUCLEOTIDE SEQUENCE [LARGE SCALE GENOMIC DNA]</scope>
    <source>
        <strain evidence="3 4">KCTC 32108</strain>
    </source>
</reference>
<sequence length="93" mass="10254">MVALALKKDARLDLKTTAQNKELLAQAAMLRGVDMTTFIMMPALKAAREVVELNEKVQLDRQEQHALFAALSKPSKPTDGLKELLSAGTFSER</sequence>
<organism evidence="3 4">
    <name type="scientific">Paraglaciecola aquimarina</name>
    <dbReference type="NCBI Taxonomy" id="1235557"/>
    <lineage>
        <taxon>Bacteria</taxon>
        <taxon>Pseudomonadati</taxon>
        <taxon>Pseudomonadota</taxon>
        <taxon>Gammaproteobacteria</taxon>
        <taxon>Alteromonadales</taxon>
        <taxon>Alteromonadaceae</taxon>
        <taxon>Paraglaciecola</taxon>
    </lineage>
</organism>
<gene>
    <name evidence="3" type="ORF">RS130_06635</name>
</gene>
<comment type="caution">
    <text evidence="3">The sequence shown here is derived from an EMBL/GenBank/DDBJ whole genome shotgun (WGS) entry which is preliminary data.</text>
</comment>
<dbReference type="InterPro" id="IPR010985">
    <property type="entry name" value="Ribbon_hlx_hlx"/>
</dbReference>
<keyword evidence="1" id="KW-1277">Toxin-antitoxin system</keyword>
<dbReference type="Proteomes" id="UP001247805">
    <property type="component" value="Unassembled WGS sequence"/>
</dbReference>
<dbReference type="Pfam" id="PF08681">
    <property type="entry name" value="TacA1"/>
    <property type="match status" value="1"/>
</dbReference>
<evidence type="ECO:0000313" key="3">
    <source>
        <dbReference type="EMBL" id="MDU0353649.1"/>
    </source>
</evidence>
<dbReference type="EMBL" id="JAWDIO010000002">
    <property type="protein sequence ID" value="MDU0353649.1"/>
    <property type="molecule type" value="Genomic_DNA"/>
</dbReference>
<dbReference type="Gene3D" id="1.20.5.780">
    <property type="entry name" value="Single helix bin"/>
    <property type="match status" value="1"/>
</dbReference>
<dbReference type="InterPro" id="IPR014795">
    <property type="entry name" value="TacA_1-like"/>
</dbReference>
<evidence type="ECO:0000256" key="1">
    <source>
        <dbReference type="ARBA" id="ARBA00022649"/>
    </source>
</evidence>
<protein>
    <submittedName>
        <fullName evidence="3">DUF1778 domain-containing protein</fullName>
    </submittedName>
</protein>
<name>A0ABU3SUH4_9ALTE</name>
<keyword evidence="4" id="KW-1185">Reference proteome</keyword>
<accession>A0ABU3SUH4</accession>
<dbReference type="PANTHER" id="PTHR35401">
    <property type="entry name" value="COPG FAMILY HELIX-TURN-HELIX PROTEIN-RELATED-RELATED"/>
    <property type="match status" value="1"/>
</dbReference>
<evidence type="ECO:0000256" key="2">
    <source>
        <dbReference type="ARBA" id="ARBA00049988"/>
    </source>
</evidence>
<proteinExistence type="inferred from homology"/>
<dbReference type="SUPFAM" id="SSF47598">
    <property type="entry name" value="Ribbon-helix-helix"/>
    <property type="match status" value="1"/>
</dbReference>